<dbReference type="GO" id="GO:0003723">
    <property type="term" value="F:RNA binding"/>
    <property type="evidence" value="ECO:0007669"/>
    <property type="project" value="InterPro"/>
</dbReference>
<dbReference type="GO" id="GO:0003690">
    <property type="term" value="F:double-stranded DNA binding"/>
    <property type="evidence" value="ECO:0007669"/>
    <property type="project" value="InterPro"/>
</dbReference>
<dbReference type="GO" id="GO:0070390">
    <property type="term" value="C:transcription export complex 2"/>
    <property type="evidence" value="ECO:0007669"/>
    <property type="project" value="TreeGrafter"/>
</dbReference>
<gene>
    <name evidence="1" type="ORF">ZYGR_0AG02230</name>
</gene>
<dbReference type="PANTHER" id="PTHR12732">
    <property type="entry name" value="UNCHARACTERIZED PROTEASOME COMPONENT REGION PCI-CONTAINING"/>
    <property type="match status" value="1"/>
</dbReference>
<proteinExistence type="predicted"/>
<evidence type="ECO:0000313" key="1">
    <source>
        <dbReference type="EMBL" id="GAV52232.1"/>
    </source>
</evidence>
<sequence>MNYSLAQLFKDVAAGNHNVISIDLETNGMIVASLQNELNRGPKSRHDDKSLEKMIESQKFYGGNWTRFNILLVSFLQYCRDVDPWSLWQSCDLIFNFYQNLNSCLLNDSYPIDNLVPLFRSHTEYVVPLAKRLDDNYLIIGTKRHQLLSFTSSVISKLFNSIKKLENADTIPPKQTILMYIVNKLNNIYFQIDSPQLCSNIFKNFRPKSMVPFRQYPIKEQIEYRYLLGRYYLLNNMVTNAFVQLNSAYRQLSLVLDRVSPNYIPQLRRNLIRILIYLVPTGLMIGKLPRLNLIRSLNPTIADKYSELARHVRGGSIKGLNGWLQAHEGELRKHDLLLVLLEKLPIITYRYLIRFVVQTFVTTQDSGRLPYNVVETAMQVSIGPIERPLTCYNAIHDPKNLENVLVTLINLGLLRGNCFPLLKTCVVKKTHQTQEILPPIQDRVVQAFPLNSDDAWLDS</sequence>
<dbReference type="Proteomes" id="UP000187013">
    <property type="component" value="Unassembled WGS sequence"/>
</dbReference>
<reference evidence="1 2" key="1">
    <citation type="submission" date="2016-08" db="EMBL/GenBank/DDBJ databases">
        <title>Draft genome sequence of allopolyploid Zygosaccharomyces rouxii.</title>
        <authorList>
            <person name="Watanabe J."/>
            <person name="Uehara K."/>
            <person name="Mogi Y."/>
            <person name="Tsukioka Y."/>
        </authorList>
    </citation>
    <scope>NUCLEOTIDE SEQUENCE [LARGE SCALE GENOMIC DNA]</scope>
    <source>
        <strain evidence="1 2">NBRC 110957</strain>
    </source>
</reference>
<dbReference type="InterPro" id="IPR045114">
    <property type="entry name" value="Csn12-like"/>
</dbReference>
<name>A0A1Q3A943_ZYGRO</name>
<protein>
    <submittedName>
        <fullName evidence="1">Uncharacterized protein</fullName>
    </submittedName>
</protein>
<organism evidence="1 2">
    <name type="scientific">Zygosaccharomyces rouxii</name>
    <dbReference type="NCBI Taxonomy" id="4956"/>
    <lineage>
        <taxon>Eukaryota</taxon>
        <taxon>Fungi</taxon>
        <taxon>Dikarya</taxon>
        <taxon>Ascomycota</taxon>
        <taxon>Saccharomycotina</taxon>
        <taxon>Saccharomycetes</taxon>
        <taxon>Saccharomycetales</taxon>
        <taxon>Saccharomycetaceae</taxon>
        <taxon>Zygosaccharomyces</taxon>
    </lineage>
</organism>
<dbReference type="GO" id="GO:0006368">
    <property type="term" value="P:transcription elongation by RNA polymerase II"/>
    <property type="evidence" value="ECO:0007669"/>
    <property type="project" value="TreeGrafter"/>
</dbReference>
<dbReference type="SMART" id="SM00753">
    <property type="entry name" value="PAM"/>
    <property type="match status" value="1"/>
</dbReference>
<dbReference type="AlphaFoldDB" id="A0A1Q3A943"/>
<accession>A0A1Q3A943</accession>
<dbReference type="GO" id="GO:0000973">
    <property type="term" value="P:post-transcriptional tethering of RNA polymerase II gene DNA at nuclear periphery"/>
    <property type="evidence" value="ECO:0007669"/>
    <property type="project" value="TreeGrafter"/>
</dbReference>
<evidence type="ECO:0000313" key="2">
    <source>
        <dbReference type="Proteomes" id="UP000187013"/>
    </source>
</evidence>
<dbReference type="OrthoDB" id="5404651at2759"/>
<dbReference type="GO" id="GO:0016973">
    <property type="term" value="P:poly(A)+ mRNA export from nucleus"/>
    <property type="evidence" value="ECO:0007669"/>
    <property type="project" value="TreeGrafter"/>
</dbReference>
<dbReference type="EMBL" id="BDGX01000033">
    <property type="protein sequence ID" value="GAV52232.1"/>
    <property type="molecule type" value="Genomic_DNA"/>
</dbReference>
<comment type="caution">
    <text evidence="1">The sequence shown here is derived from an EMBL/GenBank/DDBJ whole genome shotgun (WGS) entry which is preliminary data.</text>
</comment>
<dbReference type="PANTHER" id="PTHR12732:SF8">
    <property type="entry name" value="NUCLEAR MRNA EXPORT PROTEIN THP1"/>
    <property type="match status" value="1"/>
</dbReference>